<dbReference type="AlphaFoldDB" id="A0AAV4LBL5"/>
<evidence type="ECO:0000313" key="2">
    <source>
        <dbReference type="Proteomes" id="UP001057291"/>
    </source>
</evidence>
<dbReference type="EMBL" id="BOQE01000001">
    <property type="protein sequence ID" value="GIM45254.1"/>
    <property type="molecule type" value="Genomic_DNA"/>
</dbReference>
<accession>A0AAV4LBL5</accession>
<comment type="caution">
    <text evidence="1">The sequence shown here is derived from an EMBL/GenBank/DDBJ whole genome shotgun (WGS) entry which is preliminary data.</text>
</comment>
<sequence>MANEDLLSYFIEKLNRAGVEHQLILKLTRQMWSSFEVNSMDEAEALAKKYLVVTTNIQQNP</sequence>
<protein>
    <submittedName>
        <fullName evidence="1">Uncharacterized protein</fullName>
    </submittedName>
</protein>
<keyword evidence="2" id="KW-1185">Reference proteome</keyword>
<organism evidence="1 2">
    <name type="scientific">Collibacillus ludicampi</name>
    <dbReference type="NCBI Taxonomy" id="2771369"/>
    <lineage>
        <taxon>Bacteria</taxon>
        <taxon>Bacillati</taxon>
        <taxon>Bacillota</taxon>
        <taxon>Bacilli</taxon>
        <taxon>Bacillales</taxon>
        <taxon>Alicyclobacillaceae</taxon>
        <taxon>Collibacillus</taxon>
    </lineage>
</organism>
<reference evidence="1" key="1">
    <citation type="journal article" date="2023" name="Int. J. Syst. Evol. Microbiol.">
        <title>Collibacillus ludicampi gen. nov., sp. nov., a new soil bacterium of the family Alicyclobacillaceae.</title>
        <authorList>
            <person name="Jojima T."/>
            <person name="Ioku Y."/>
            <person name="Fukuta Y."/>
            <person name="Shirasaka N."/>
            <person name="Matsumura Y."/>
            <person name="Mori M."/>
        </authorList>
    </citation>
    <scope>NUCLEOTIDE SEQUENCE</scope>
    <source>
        <strain evidence="1">TP075</strain>
    </source>
</reference>
<dbReference type="Proteomes" id="UP001057291">
    <property type="component" value="Unassembled WGS sequence"/>
</dbReference>
<gene>
    <name evidence="1" type="ORF">DNHGIG_08030</name>
</gene>
<name>A0AAV4LBL5_9BACL</name>
<proteinExistence type="predicted"/>
<evidence type="ECO:0000313" key="1">
    <source>
        <dbReference type="EMBL" id="GIM45254.1"/>
    </source>
</evidence>